<comment type="caution">
    <text evidence="1">The sequence shown here is derived from an EMBL/GenBank/DDBJ whole genome shotgun (WGS) entry which is preliminary data.</text>
</comment>
<gene>
    <name evidence="1" type="ORF">S01H1_68915</name>
</gene>
<proteinExistence type="predicted"/>
<sequence>MTRTIEVLGPMNYIPKNGAVNEDAQQYAEIRKRYEIGHLQEIFEV</sequence>
<name>X0YG68_9ZZZZ</name>
<dbReference type="AlphaFoldDB" id="X0YG68"/>
<protein>
    <submittedName>
        <fullName evidence="1">Uncharacterized protein</fullName>
    </submittedName>
</protein>
<reference evidence="1" key="1">
    <citation type="journal article" date="2014" name="Front. Microbiol.">
        <title>High frequency of phylogenetically diverse reductive dehalogenase-homologous genes in deep subseafloor sedimentary metagenomes.</title>
        <authorList>
            <person name="Kawai M."/>
            <person name="Futagami T."/>
            <person name="Toyoda A."/>
            <person name="Takaki Y."/>
            <person name="Nishi S."/>
            <person name="Hori S."/>
            <person name="Arai W."/>
            <person name="Tsubouchi T."/>
            <person name="Morono Y."/>
            <person name="Uchiyama I."/>
            <person name="Ito T."/>
            <person name="Fujiyama A."/>
            <person name="Inagaki F."/>
            <person name="Takami H."/>
        </authorList>
    </citation>
    <scope>NUCLEOTIDE SEQUENCE</scope>
    <source>
        <strain evidence="1">Expedition CK06-06</strain>
    </source>
</reference>
<accession>X0YG68</accession>
<evidence type="ECO:0000313" key="1">
    <source>
        <dbReference type="EMBL" id="GAG35826.1"/>
    </source>
</evidence>
<dbReference type="EMBL" id="BARS01045718">
    <property type="protein sequence ID" value="GAG35826.1"/>
    <property type="molecule type" value="Genomic_DNA"/>
</dbReference>
<organism evidence="1">
    <name type="scientific">marine sediment metagenome</name>
    <dbReference type="NCBI Taxonomy" id="412755"/>
    <lineage>
        <taxon>unclassified sequences</taxon>
        <taxon>metagenomes</taxon>
        <taxon>ecological metagenomes</taxon>
    </lineage>
</organism>